<proteinExistence type="predicted"/>
<accession>X0XZF0</accession>
<reference evidence="1" key="1">
    <citation type="journal article" date="2014" name="Front. Microbiol.">
        <title>High frequency of phylogenetically diverse reductive dehalogenase-homologous genes in deep subseafloor sedimentary metagenomes.</title>
        <authorList>
            <person name="Kawai M."/>
            <person name="Futagami T."/>
            <person name="Toyoda A."/>
            <person name="Takaki Y."/>
            <person name="Nishi S."/>
            <person name="Hori S."/>
            <person name="Arai W."/>
            <person name="Tsubouchi T."/>
            <person name="Morono Y."/>
            <person name="Uchiyama I."/>
            <person name="Ito T."/>
            <person name="Fujiyama A."/>
            <person name="Inagaki F."/>
            <person name="Takami H."/>
        </authorList>
    </citation>
    <scope>NUCLEOTIDE SEQUENCE</scope>
    <source>
        <strain evidence="1">Expedition CK06-06</strain>
    </source>
</reference>
<organism evidence="1">
    <name type="scientific">marine sediment metagenome</name>
    <dbReference type="NCBI Taxonomy" id="412755"/>
    <lineage>
        <taxon>unclassified sequences</taxon>
        <taxon>metagenomes</taxon>
        <taxon>ecological metagenomes</taxon>
    </lineage>
</organism>
<gene>
    <name evidence="1" type="ORF">S01H1_85520</name>
</gene>
<protein>
    <recommendedName>
        <fullName evidence="2">Proline dehydrogenase</fullName>
    </recommendedName>
</protein>
<sequence length="35" mass="4471">EYIPYGDNWYPYVIRRIKEDPCGKFRLLLRYIYEK</sequence>
<comment type="caution">
    <text evidence="1">The sequence shown here is derived from an EMBL/GenBank/DDBJ whole genome shotgun (WGS) entry which is preliminary data.</text>
</comment>
<feature type="non-terminal residue" evidence="1">
    <location>
        <position position="1"/>
    </location>
</feature>
<dbReference type="EMBL" id="BARS01058771">
    <property type="protein sequence ID" value="GAG41928.1"/>
    <property type="molecule type" value="Genomic_DNA"/>
</dbReference>
<evidence type="ECO:0008006" key="2">
    <source>
        <dbReference type="Google" id="ProtNLM"/>
    </source>
</evidence>
<name>X0XZF0_9ZZZZ</name>
<dbReference type="Gene3D" id="6.10.250.3270">
    <property type="match status" value="1"/>
</dbReference>
<evidence type="ECO:0000313" key="1">
    <source>
        <dbReference type="EMBL" id="GAG41928.1"/>
    </source>
</evidence>
<dbReference type="AlphaFoldDB" id="X0XZF0"/>